<evidence type="ECO:0000313" key="8">
    <source>
        <dbReference type="EMBL" id="KAA6388706.1"/>
    </source>
</evidence>
<feature type="domain" description="Protein kinase" evidence="7">
    <location>
        <begin position="150"/>
        <end position="520"/>
    </location>
</feature>
<evidence type="ECO:0000256" key="4">
    <source>
        <dbReference type="ARBA" id="ARBA00022777"/>
    </source>
</evidence>
<dbReference type="PANTHER" id="PTHR43671:SF13">
    <property type="entry name" value="SERINE_THREONINE-PROTEIN KINASE NEK2"/>
    <property type="match status" value="1"/>
</dbReference>
<evidence type="ECO:0000313" key="9">
    <source>
        <dbReference type="Proteomes" id="UP000324800"/>
    </source>
</evidence>
<dbReference type="AlphaFoldDB" id="A0A5J4W2F6"/>
<dbReference type="SUPFAM" id="SSF48371">
    <property type="entry name" value="ARM repeat"/>
    <property type="match status" value="1"/>
</dbReference>
<dbReference type="InterPro" id="IPR008271">
    <property type="entry name" value="Ser/Thr_kinase_AS"/>
</dbReference>
<reference evidence="8 9" key="1">
    <citation type="submission" date="2019-03" db="EMBL/GenBank/DDBJ databases">
        <title>Single cell metagenomics reveals metabolic interactions within the superorganism composed of flagellate Streblomastix strix and complex community of Bacteroidetes bacteria on its surface.</title>
        <authorList>
            <person name="Treitli S.C."/>
            <person name="Kolisko M."/>
            <person name="Husnik F."/>
            <person name="Keeling P."/>
            <person name="Hampl V."/>
        </authorList>
    </citation>
    <scope>NUCLEOTIDE SEQUENCE [LARGE SCALE GENOMIC DNA]</scope>
    <source>
        <strain evidence="8">ST1C</strain>
    </source>
</reference>
<dbReference type="PANTHER" id="PTHR43671">
    <property type="entry name" value="SERINE/THREONINE-PROTEIN KINASE NEK"/>
    <property type="match status" value="1"/>
</dbReference>
<gene>
    <name evidence="8" type="ORF">EZS28_015765</name>
</gene>
<feature type="compositionally biased region" description="Basic and acidic residues" evidence="6">
    <location>
        <begin position="362"/>
        <end position="393"/>
    </location>
</feature>
<protein>
    <recommendedName>
        <fullName evidence="1">non-specific serine/threonine protein kinase</fullName>
        <ecNumber evidence="1">2.7.11.1</ecNumber>
    </recommendedName>
</protein>
<keyword evidence="2" id="KW-0808">Transferase</keyword>
<dbReference type="Gene3D" id="1.10.510.10">
    <property type="entry name" value="Transferase(Phosphotransferase) domain 1"/>
    <property type="match status" value="2"/>
</dbReference>
<dbReference type="GO" id="GO:0004674">
    <property type="term" value="F:protein serine/threonine kinase activity"/>
    <property type="evidence" value="ECO:0007669"/>
    <property type="project" value="UniProtKB-EC"/>
</dbReference>
<sequence length="524" mass="60281">MHIAALKSFCTFGKPEYRHLLFERGLIQKIVRNLKNTDDIVALDTVSAIYKIISAEWYIYNGQGLNPQFEVLERDGVIDTLFEVGLRQGHTDQIKEVSAECLSLLYQNRELPENMKEVVITQLKKELHGQNRANIKCSSRGLLCLAQNKVSRIRKIGLGGQASVWLMQENATKQKTAWKELNYYTDQEKQNAHREAELMLQLSNNLKYSKSSSSSSSSISSSSSSISSSQTPFIHIVEPLGFFPDEQEGKAYLIMEYCEGGDFRQFIREMSKQGKEIQVINAWKIAGQLGLSLNQIHQNEIIHADLKPENVLLTKYFQVKLVDFGLSRMLKDGKTSTVQLGGTLYYFAPEYIGSQKLEKSDKTENLKDHISEKDKREKDDQIVKEKEVDQTEKEQDDQIVNKEKIDEKKDDQNEKRKKDDQSEKENKPNLVITKASDIWSVGVMLYELLNQKHPFTVNQNGQEKHPLDIMHSIIEDEPEELPDYFPKNLRDLIKNMMNKDPRKRITASDILTVREIAESLEKMK</sequence>
<evidence type="ECO:0000256" key="2">
    <source>
        <dbReference type="ARBA" id="ARBA00022679"/>
    </source>
</evidence>
<feature type="compositionally biased region" description="Basic and acidic residues" evidence="6">
    <location>
        <begin position="399"/>
        <end position="427"/>
    </location>
</feature>
<organism evidence="8 9">
    <name type="scientific">Streblomastix strix</name>
    <dbReference type="NCBI Taxonomy" id="222440"/>
    <lineage>
        <taxon>Eukaryota</taxon>
        <taxon>Metamonada</taxon>
        <taxon>Preaxostyla</taxon>
        <taxon>Oxymonadida</taxon>
        <taxon>Streblomastigidae</taxon>
        <taxon>Streblomastix</taxon>
    </lineage>
</organism>
<dbReference type="SMART" id="SM00220">
    <property type="entry name" value="S_TKc"/>
    <property type="match status" value="1"/>
</dbReference>
<dbReference type="EC" id="2.7.11.1" evidence="1"/>
<name>A0A5J4W2F6_9EUKA</name>
<dbReference type="Pfam" id="PF00069">
    <property type="entry name" value="Pkinase"/>
    <property type="match status" value="2"/>
</dbReference>
<accession>A0A5J4W2F6</accession>
<evidence type="ECO:0000259" key="7">
    <source>
        <dbReference type="PROSITE" id="PS50011"/>
    </source>
</evidence>
<dbReference type="GO" id="GO:0005524">
    <property type="term" value="F:ATP binding"/>
    <property type="evidence" value="ECO:0007669"/>
    <property type="project" value="UniProtKB-KW"/>
</dbReference>
<proteinExistence type="predicted"/>
<evidence type="ECO:0000256" key="5">
    <source>
        <dbReference type="ARBA" id="ARBA00022840"/>
    </source>
</evidence>
<dbReference type="PROSITE" id="PS00108">
    <property type="entry name" value="PROTEIN_KINASE_ST"/>
    <property type="match status" value="1"/>
</dbReference>
<feature type="region of interest" description="Disordered" evidence="6">
    <location>
        <begin position="362"/>
        <end position="429"/>
    </location>
</feature>
<keyword evidence="5" id="KW-0067">ATP-binding</keyword>
<dbReference type="EMBL" id="SNRW01003875">
    <property type="protein sequence ID" value="KAA6388706.1"/>
    <property type="molecule type" value="Genomic_DNA"/>
</dbReference>
<dbReference type="Gene3D" id="3.30.200.20">
    <property type="entry name" value="Phosphorylase Kinase, domain 1"/>
    <property type="match status" value="1"/>
</dbReference>
<dbReference type="PROSITE" id="PS50011">
    <property type="entry name" value="PROTEIN_KINASE_DOM"/>
    <property type="match status" value="1"/>
</dbReference>
<dbReference type="InterPro" id="IPR011009">
    <property type="entry name" value="Kinase-like_dom_sf"/>
</dbReference>
<dbReference type="InterPro" id="IPR016024">
    <property type="entry name" value="ARM-type_fold"/>
</dbReference>
<evidence type="ECO:0000256" key="6">
    <source>
        <dbReference type="SAM" id="MobiDB-lite"/>
    </source>
</evidence>
<keyword evidence="4" id="KW-0418">Kinase</keyword>
<dbReference type="SUPFAM" id="SSF56112">
    <property type="entry name" value="Protein kinase-like (PK-like)"/>
    <property type="match status" value="1"/>
</dbReference>
<comment type="caution">
    <text evidence="8">The sequence shown here is derived from an EMBL/GenBank/DDBJ whole genome shotgun (WGS) entry which is preliminary data.</text>
</comment>
<evidence type="ECO:0000256" key="3">
    <source>
        <dbReference type="ARBA" id="ARBA00022741"/>
    </source>
</evidence>
<dbReference type="InterPro" id="IPR050660">
    <property type="entry name" value="NEK_Ser/Thr_kinase"/>
</dbReference>
<dbReference type="Proteomes" id="UP000324800">
    <property type="component" value="Unassembled WGS sequence"/>
</dbReference>
<dbReference type="InterPro" id="IPR000719">
    <property type="entry name" value="Prot_kinase_dom"/>
</dbReference>
<evidence type="ECO:0000256" key="1">
    <source>
        <dbReference type="ARBA" id="ARBA00012513"/>
    </source>
</evidence>
<keyword evidence="3" id="KW-0547">Nucleotide-binding</keyword>